<keyword evidence="4" id="KW-0132">Cell division</keyword>
<dbReference type="NCBIfam" id="TIGR02614">
    <property type="entry name" value="ftsW"/>
    <property type="match status" value="1"/>
</dbReference>
<dbReference type="InterPro" id="IPR001182">
    <property type="entry name" value="FtsW/RodA"/>
</dbReference>
<feature type="transmembrane region" description="Helical" evidence="17">
    <location>
        <begin position="42"/>
        <end position="63"/>
    </location>
</feature>
<keyword evidence="6" id="KW-0808">Transferase</keyword>
<name>A0A6J7C662_9ZZZZ</name>
<evidence type="ECO:0000256" key="6">
    <source>
        <dbReference type="ARBA" id="ARBA00022679"/>
    </source>
</evidence>
<dbReference type="PANTHER" id="PTHR30474">
    <property type="entry name" value="CELL CYCLE PROTEIN"/>
    <property type="match status" value="1"/>
</dbReference>
<evidence type="ECO:0000256" key="4">
    <source>
        <dbReference type="ARBA" id="ARBA00022618"/>
    </source>
</evidence>
<sequence>MSTSSALLGDRRRAALARAEAMHRHPTKRSVAHPASPPPTAFYVMAVVITVFTMLGLVMVLSATSISQFHKGNSPWRMFDRQLLWAALGCIGLWCAMRVPTRRWRRLIKPAMVISSAAMLLPFMPGIGESVNGARSWVTLGSFSFQPSEFLKLVVLMACADLLAKRRDEMHDPARTLTPVLIIGGLGAALCLAQGDLGSAIVMTAIVFTTLFIAGSPLSLVAASSTLGAAAALWFVSSSPRRQARFTAFMDIAAHKDHLSYQTYQAMIAMAQGGLTGSGVGRGDNKLGEFLPLAHSDFIFAVIAEELGMIGVVAVLGGFMVLAYAGIQVAMATHDRFHSLLAGGIVGWLVVQTIINVGGVTGLMPVTGLTLPFFSAGGSSLFVTLTACGFLLNVARNVR</sequence>
<dbReference type="GO" id="GO:0015648">
    <property type="term" value="F:lipid-linked peptidoglycan transporter activity"/>
    <property type="evidence" value="ECO:0007669"/>
    <property type="project" value="TreeGrafter"/>
</dbReference>
<reference evidence="18" key="1">
    <citation type="submission" date="2020-05" db="EMBL/GenBank/DDBJ databases">
        <authorList>
            <person name="Chiriac C."/>
            <person name="Salcher M."/>
            <person name="Ghai R."/>
            <person name="Kavagutti S V."/>
        </authorList>
    </citation>
    <scope>NUCLEOTIDE SEQUENCE</scope>
</reference>
<comment type="pathway">
    <text evidence="2">Cell wall biogenesis; peptidoglycan biosynthesis.</text>
</comment>
<evidence type="ECO:0000256" key="3">
    <source>
        <dbReference type="ARBA" id="ARBA00022475"/>
    </source>
</evidence>
<evidence type="ECO:0000256" key="10">
    <source>
        <dbReference type="ARBA" id="ARBA00022989"/>
    </source>
</evidence>
<keyword evidence="11 17" id="KW-0472">Membrane</keyword>
<keyword evidence="7 17" id="KW-0812">Transmembrane</keyword>
<evidence type="ECO:0000256" key="15">
    <source>
        <dbReference type="ARBA" id="ARBA00044770"/>
    </source>
</evidence>
<keyword evidence="10 17" id="KW-1133">Transmembrane helix</keyword>
<dbReference type="PROSITE" id="PS00428">
    <property type="entry name" value="FTSW_RODA_SPOVE"/>
    <property type="match status" value="1"/>
</dbReference>
<evidence type="ECO:0000256" key="7">
    <source>
        <dbReference type="ARBA" id="ARBA00022692"/>
    </source>
</evidence>
<evidence type="ECO:0000256" key="14">
    <source>
        <dbReference type="ARBA" id="ARBA00032370"/>
    </source>
</evidence>
<evidence type="ECO:0000256" key="12">
    <source>
        <dbReference type="ARBA" id="ARBA00023306"/>
    </source>
</evidence>
<dbReference type="GO" id="GO:0009252">
    <property type="term" value="P:peptidoglycan biosynthetic process"/>
    <property type="evidence" value="ECO:0007669"/>
    <property type="project" value="UniProtKB-KW"/>
</dbReference>
<evidence type="ECO:0000256" key="8">
    <source>
        <dbReference type="ARBA" id="ARBA00022960"/>
    </source>
</evidence>
<feature type="transmembrane region" description="Helical" evidence="17">
    <location>
        <begin position="83"/>
        <end position="100"/>
    </location>
</feature>
<evidence type="ECO:0000256" key="17">
    <source>
        <dbReference type="SAM" id="Phobius"/>
    </source>
</evidence>
<keyword evidence="9" id="KW-0573">Peptidoglycan synthesis</keyword>
<comment type="catalytic activity">
    <reaction evidence="16">
        <text>[GlcNAc-(1-&gt;4)-Mur2Ac(oyl-L-Ala-gamma-D-Glu-L-Lys-D-Ala-D-Ala)](n)-di-trans,octa-cis-undecaprenyl diphosphate + beta-D-GlcNAc-(1-&gt;4)-Mur2Ac(oyl-L-Ala-gamma-D-Glu-L-Lys-D-Ala-D-Ala)-di-trans,octa-cis-undecaprenyl diphosphate = [GlcNAc-(1-&gt;4)-Mur2Ac(oyl-L-Ala-gamma-D-Glu-L-Lys-D-Ala-D-Ala)](n+1)-di-trans,octa-cis-undecaprenyl diphosphate + di-trans,octa-cis-undecaprenyl diphosphate + H(+)</text>
        <dbReference type="Rhea" id="RHEA:23708"/>
        <dbReference type="Rhea" id="RHEA-COMP:9602"/>
        <dbReference type="Rhea" id="RHEA-COMP:9603"/>
        <dbReference type="ChEBI" id="CHEBI:15378"/>
        <dbReference type="ChEBI" id="CHEBI:58405"/>
        <dbReference type="ChEBI" id="CHEBI:60033"/>
        <dbReference type="ChEBI" id="CHEBI:78435"/>
        <dbReference type="EC" id="2.4.99.28"/>
    </reaction>
</comment>
<feature type="transmembrane region" description="Helical" evidence="17">
    <location>
        <begin position="339"/>
        <end position="361"/>
    </location>
</feature>
<dbReference type="GO" id="GO:0071555">
    <property type="term" value="P:cell wall organization"/>
    <property type="evidence" value="ECO:0007669"/>
    <property type="project" value="UniProtKB-KW"/>
</dbReference>
<evidence type="ECO:0000256" key="13">
    <source>
        <dbReference type="ARBA" id="ARBA00023316"/>
    </source>
</evidence>
<feature type="transmembrane region" description="Helical" evidence="17">
    <location>
        <begin position="373"/>
        <end position="395"/>
    </location>
</feature>
<dbReference type="InterPro" id="IPR013437">
    <property type="entry name" value="FtsW"/>
</dbReference>
<evidence type="ECO:0000256" key="2">
    <source>
        <dbReference type="ARBA" id="ARBA00004752"/>
    </source>
</evidence>
<dbReference type="GO" id="GO:0008360">
    <property type="term" value="P:regulation of cell shape"/>
    <property type="evidence" value="ECO:0007669"/>
    <property type="project" value="UniProtKB-KW"/>
</dbReference>
<evidence type="ECO:0000256" key="1">
    <source>
        <dbReference type="ARBA" id="ARBA00004651"/>
    </source>
</evidence>
<dbReference type="GO" id="GO:0005886">
    <property type="term" value="C:plasma membrane"/>
    <property type="evidence" value="ECO:0007669"/>
    <property type="project" value="UniProtKB-SubCell"/>
</dbReference>
<dbReference type="EMBL" id="CAFBIY010000296">
    <property type="protein sequence ID" value="CAB4853622.1"/>
    <property type="molecule type" value="Genomic_DNA"/>
</dbReference>
<dbReference type="Pfam" id="PF01098">
    <property type="entry name" value="FTSW_RODA_SPOVE"/>
    <property type="match status" value="1"/>
</dbReference>
<protein>
    <recommendedName>
        <fullName evidence="15">peptidoglycan glycosyltransferase</fullName>
        <ecNumber evidence="15">2.4.99.28</ecNumber>
    </recommendedName>
    <alternativeName>
        <fullName evidence="14">Peptidoglycan polymerase</fullName>
    </alternativeName>
</protein>
<evidence type="ECO:0000313" key="18">
    <source>
        <dbReference type="EMBL" id="CAB4853622.1"/>
    </source>
</evidence>
<keyword evidence="8" id="KW-0133">Cell shape</keyword>
<comment type="subcellular location">
    <subcellularLocation>
        <location evidence="1">Cell membrane</location>
        <topology evidence="1">Multi-pass membrane protein</topology>
    </subcellularLocation>
</comment>
<accession>A0A6J7C662</accession>
<proteinExistence type="predicted"/>
<dbReference type="GO" id="GO:0051301">
    <property type="term" value="P:cell division"/>
    <property type="evidence" value="ECO:0007669"/>
    <property type="project" value="UniProtKB-KW"/>
</dbReference>
<dbReference type="InterPro" id="IPR018365">
    <property type="entry name" value="Cell_cycle_FtsW-rel_CS"/>
</dbReference>
<dbReference type="EC" id="2.4.99.28" evidence="15"/>
<evidence type="ECO:0000256" key="9">
    <source>
        <dbReference type="ARBA" id="ARBA00022984"/>
    </source>
</evidence>
<evidence type="ECO:0000256" key="16">
    <source>
        <dbReference type="ARBA" id="ARBA00049902"/>
    </source>
</evidence>
<keyword evidence="12" id="KW-0131">Cell cycle</keyword>
<gene>
    <name evidence="18" type="ORF">UFOPK3267_03157</name>
</gene>
<dbReference type="GO" id="GO:0008955">
    <property type="term" value="F:peptidoglycan glycosyltransferase activity"/>
    <property type="evidence" value="ECO:0007669"/>
    <property type="project" value="UniProtKB-EC"/>
</dbReference>
<keyword evidence="5" id="KW-0328">Glycosyltransferase</keyword>
<keyword evidence="13" id="KW-0961">Cell wall biogenesis/degradation</keyword>
<evidence type="ECO:0000256" key="5">
    <source>
        <dbReference type="ARBA" id="ARBA00022676"/>
    </source>
</evidence>
<dbReference type="GO" id="GO:0032153">
    <property type="term" value="C:cell division site"/>
    <property type="evidence" value="ECO:0007669"/>
    <property type="project" value="TreeGrafter"/>
</dbReference>
<evidence type="ECO:0000256" key="11">
    <source>
        <dbReference type="ARBA" id="ARBA00023136"/>
    </source>
</evidence>
<dbReference type="AlphaFoldDB" id="A0A6J7C662"/>
<organism evidence="18">
    <name type="scientific">freshwater metagenome</name>
    <dbReference type="NCBI Taxonomy" id="449393"/>
    <lineage>
        <taxon>unclassified sequences</taxon>
        <taxon>metagenomes</taxon>
        <taxon>ecological metagenomes</taxon>
    </lineage>
</organism>
<feature type="transmembrane region" description="Helical" evidence="17">
    <location>
        <begin position="310"/>
        <end position="327"/>
    </location>
</feature>
<keyword evidence="3" id="KW-1003">Cell membrane</keyword>
<feature type="transmembrane region" description="Helical" evidence="17">
    <location>
        <begin position="176"/>
        <end position="195"/>
    </location>
</feature>
<feature type="transmembrane region" description="Helical" evidence="17">
    <location>
        <begin position="207"/>
        <end position="236"/>
    </location>
</feature>
<dbReference type="PANTHER" id="PTHR30474:SF2">
    <property type="entry name" value="PEPTIDOGLYCAN GLYCOSYLTRANSFERASE FTSW-RELATED"/>
    <property type="match status" value="1"/>
</dbReference>